<reference evidence="3" key="1">
    <citation type="submission" date="2016-06" db="EMBL/GenBank/DDBJ databases">
        <authorList>
            <person name="Varghese N."/>
            <person name="Submissions Spin"/>
        </authorList>
    </citation>
    <scope>NUCLEOTIDE SEQUENCE [LARGE SCALE GENOMIC DNA]</scope>
    <source>
        <strain evidence="3">DSM 43903</strain>
    </source>
</reference>
<evidence type="ECO:0000256" key="1">
    <source>
        <dbReference type="SAM" id="MobiDB-lite"/>
    </source>
</evidence>
<proteinExistence type="predicted"/>
<dbReference type="EMBL" id="FMHZ01000002">
    <property type="protein sequence ID" value="SCL44962.1"/>
    <property type="molecule type" value="Genomic_DNA"/>
</dbReference>
<accession>A0A1C6TT37</accession>
<protein>
    <submittedName>
        <fullName evidence="2">Uncharacterized protein</fullName>
    </submittedName>
</protein>
<organism evidence="2 3">
    <name type="scientific">Micromonospora citrea</name>
    <dbReference type="NCBI Taxonomy" id="47855"/>
    <lineage>
        <taxon>Bacteria</taxon>
        <taxon>Bacillati</taxon>
        <taxon>Actinomycetota</taxon>
        <taxon>Actinomycetes</taxon>
        <taxon>Micromonosporales</taxon>
        <taxon>Micromonosporaceae</taxon>
        <taxon>Micromonospora</taxon>
    </lineage>
</organism>
<name>A0A1C6TT37_9ACTN</name>
<feature type="region of interest" description="Disordered" evidence="1">
    <location>
        <begin position="1"/>
        <end position="26"/>
    </location>
</feature>
<evidence type="ECO:0000313" key="3">
    <source>
        <dbReference type="Proteomes" id="UP000199001"/>
    </source>
</evidence>
<feature type="compositionally biased region" description="Basic and acidic residues" evidence="1">
    <location>
        <begin position="9"/>
        <end position="26"/>
    </location>
</feature>
<dbReference type="RefSeq" id="WP_176737212.1">
    <property type="nucleotide sequence ID" value="NZ_FMHZ01000002.1"/>
</dbReference>
<dbReference type="AlphaFoldDB" id="A0A1C6TT37"/>
<keyword evidence="3" id="KW-1185">Reference proteome</keyword>
<gene>
    <name evidence="2" type="ORF">GA0070606_0534</name>
</gene>
<sequence>MILVLPSAEDLRDEQGSTPDDRGWKSRDTAWSFKFTDSSGVEPADVHGA</sequence>
<evidence type="ECO:0000313" key="2">
    <source>
        <dbReference type="EMBL" id="SCL44962.1"/>
    </source>
</evidence>
<dbReference type="Proteomes" id="UP000199001">
    <property type="component" value="Unassembled WGS sequence"/>
</dbReference>
<dbReference type="STRING" id="47855.GA0070606_0534"/>